<comment type="similarity">
    <text evidence="8">Belongs to the CemA family.</text>
</comment>
<evidence type="ECO:0008006" key="13">
    <source>
        <dbReference type="Google" id="ProtNLM"/>
    </source>
</evidence>
<organism evidence="11 12">
    <name type="scientific">Chlamydomonas incerta</name>
    <dbReference type="NCBI Taxonomy" id="51695"/>
    <lineage>
        <taxon>Eukaryota</taxon>
        <taxon>Viridiplantae</taxon>
        <taxon>Chlorophyta</taxon>
        <taxon>core chlorophytes</taxon>
        <taxon>Chlorophyceae</taxon>
        <taxon>CS clade</taxon>
        <taxon>Chlamydomonadales</taxon>
        <taxon>Chlamydomonadaceae</taxon>
        <taxon>Chlamydomonas</taxon>
    </lineage>
</organism>
<keyword evidence="2" id="KW-0813">Transport</keyword>
<accession>A0A835W5V8</accession>
<name>A0A835W5V8_CHLIN</name>
<protein>
    <recommendedName>
        <fullName evidence="13">Chloroplast envelope membrane protein</fullName>
    </recommendedName>
</protein>
<feature type="transmembrane region" description="Helical" evidence="10">
    <location>
        <begin position="370"/>
        <end position="389"/>
    </location>
</feature>
<evidence type="ECO:0000256" key="7">
    <source>
        <dbReference type="ARBA" id="ARBA00023136"/>
    </source>
</evidence>
<comment type="caution">
    <text evidence="11">The sequence shown here is derived from an EMBL/GenBank/DDBJ whole genome shotgun (WGS) entry which is preliminary data.</text>
</comment>
<dbReference type="AlphaFoldDB" id="A0A835W5V8"/>
<dbReference type="PANTHER" id="PTHR33650:SF1">
    <property type="entry name" value="CHLOROPLAST ENVELOPE MEMBRANE PROTEIN"/>
    <property type="match status" value="1"/>
</dbReference>
<dbReference type="EMBL" id="JAEHOC010000009">
    <property type="protein sequence ID" value="KAG2438478.1"/>
    <property type="molecule type" value="Genomic_DNA"/>
</dbReference>
<evidence type="ECO:0000256" key="8">
    <source>
        <dbReference type="ARBA" id="ARBA00043980"/>
    </source>
</evidence>
<dbReference type="PANTHER" id="PTHR33650">
    <property type="entry name" value="CHLOROPLAST ENVELOPE MEMBRANE PROTEIN-RELATED"/>
    <property type="match status" value="1"/>
</dbReference>
<keyword evidence="6" id="KW-0406">Ion transport</keyword>
<evidence type="ECO:0000313" key="11">
    <source>
        <dbReference type="EMBL" id="KAG2438478.1"/>
    </source>
</evidence>
<sequence>MATAFGTPLPTNVSQLLQRRCPCGGGARLARDHRVILAQAGSNAGPGPGSNSDNLSEKLQRVRQRLGLPTDGSVNGAVPADSGRAGAGAPGPTGVSGAELGVGEWGTQSWYEDWDPSVRYSPNQVDRIADEGADRFRRLTRNTGPRDKWITPLLDWDAVREGLDPDQERSEQMITGEALVNKEESQIAVRYVARLIGIPLVTGFVISRALADPILNFSLRNNPDAFELSEMQKVEGAEAVHIEETRLRLDMAIGRAPPMTELQMFEHLAEFAAEVQEEERHHNETILINAVSDSVSFATFAGILSQPTRSRDAMFNTMARLFYGLSDIAKAVGIILVADTLLGYHSEEGWHGLIELVLGHYGIEPSEEGVVIFVGVVPVVIDVFFKYWIFIGLNRISPGAVVTIKQVDRH</sequence>
<feature type="region of interest" description="Disordered" evidence="9">
    <location>
        <begin position="67"/>
        <end position="101"/>
    </location>
</feature>
<dbReference type="Pfam" id="PF03040">
    <property type="entry name" value="CemA"/>
    <property type="match status" value="1"/>
</dbReference>
<evidence type="ECO:0000256" key="3">
    <source>
        <dbReference type="ARBA" id="ARBA00022692"/>
    </source>
</evidence>
<evidence type="ECO:0000256" key="10">
    <source>
        <dbReference type="SAM" id="Phobius"/>
    </source>
</evidence>
<keyword evidence="7 10" id="KW-0472">Membrane</keyword>
<dbReference type="GO" id="GO:1902600">
    <property type="term" value="P:proton transmembrane transport"/>
    <property type="evidence" value="ECO:0007669"/>
    <property type="project" value="UniProtKB-KW"/>
</dbReference>
<evidence type="ECO:0000256" key="9">
    <source>
        <dbReference type="SAM" id="MobiDB-lite"/>
    </source>
</evidence>
<keyword evidence="12" id="KW-1185">Reference proteome</keyword>
<reference evidence="11" key="1">
    <citation type="journal article" date="2020" name="bioRxiv">
        <title>Comparative genomics of Chlamydomonas.</title>
        <authorList>
            <person name="Craig R.J."/>
            <person name="Hasan A.R."/>
            <person name="Ness R.W."/>
            <person name="Keightley P.D."/>
        </authorList>
    </citation>
    <scope>NUCLEOTIDE SEQUENCE</scope>
    <source>
        <strain evidence="11">SAG 7.73</strain>
    </source>
</reference>
<evidence type="ECO:0000256" key="4">
    <source>
        <dbReference type="ARBA" id="ARBA00022781"/>
    </source>
</evidence>
<evidence type="ECO:0000256" key="2">
    <source>
        <dbReference type="ARBA" id="ARBA00022448"/>
    </source>
</evidence>
<proteinExistence type="inferred from homology"/>
<comment type="subcellular location">
    <subcellularLocation>
        <location evidence="1">Membrane</location>
        <topology evidence="1">Multi-pass membrane protein</topology>
    </subcellularLocation>
</comment>
<evidence type="ECO:0000256" key="6">
    <source>
        <dbReference type="ARBA" id="ARBA00023065"/>
    </source>
</evidence>
<dbReference type="GO" id="GO:0016020">
    <property type="term" value="C:membrane"/>
    <property type="evidence" value="ECO:0007669"/>
    <property type="project" value="UniProtKB-SubCell"/>
</dbReference>
<keyword evidence="3 10" id="KW-0812">Transmembrane</keyword>
<evidence type="ECO:0000256" key="1">
    <source>
        <dbReference type="ARBA" id="ARBA00004141"/>
    </source>
</evidence>
<keyword evidence="4" id="KW-0375">Hydrogen ion transport</keyword>
<keyword evidence="5 10" id="KW-1133">Transmembrane helix</keyword>
<dbReference type="InterPro" id="IPR004282">
    <property type="entry name" value="CemA"/>
</dbReference>
<dbReference type="OrthoDB" id="993at2759"/>
<evidence type="ECO:0000256" key="5">
    <source>
        <dbReference type="ARBA" id="ARBA00022989"/>
    </source>
</evidence>
<dbReference type="Proteomes" id="UP000650467">
    <property type="component" value="Unassembled WGS sequence"/>
</dbReference>
<gene>
    <name evidence="11" type="ORF">HXX76_005031</name>
</gene>
<evidence type="ECO:0000313" key="12">
    <source>
        <dbReference type="Proteomes" id="UP000650467"/>
    </source>
</evidence>